<accession>B9XB93</accession>
<dbReference type="GO" id="GO:0000160">
    <property type="term" value="P:phosphorelay signal transduction system"/>
    <property type="evidence" value="ECO:0007669"/>
    <property type="project" value="InterPro"/>
</dbReference>
<evidence type="ECO:0000313" key="3">
    <source>
        <dbReference type="EMBL" id="EEF62778.1"/>
    </source>
</evidence>
<dbReference type="InterPro" id="IPR001789">
    <property type="entry name" value="Sig_transdc_resp-reg_receiver"/>
</dbReference>
<reference evidence="3 4" key="1">
    <citation type="journal article" date="2011" name="J. Bacteriol.">
        <title>Genome sequence of 'Pedosphaera parvula' Ellin514, an aerobic Verrucomicrobial isolate from pasture soil.</title>
        <authorList>
            <person name="Kant R."/>
            <person name="van Passel M.W."/>
            <person name="Sangwan P."/>
            <person name="Palva A."/>
            <person name="Lucas S."/>
            <person name="Copeland A."/>
            <person name="Lapidus A."/>
            <person name="Glavina Del Rio T."/>
            <person name="Dalin E."/>
            <person name="Tice H."/>
            <person name="Bruce D."/>
            <person name="Goodwin L."/>
            <person name="Pitluck S."/>
            <person name="Chertkov O."/>
            <person name="Larimer F.W."/>
            <person name="Land M.L."/>
            <person name="Hauser L."/>
            <person name="Brettin T.S."/>
            <person name="Detter J.C."/>
            <person name="Han S."/>
            <person name="de Vos W.M."/>
            <person name="Janssen P.H."/>
            <person name="Smidt H."/>
        </authorList>
    </citation>
    <scope>NUCLEOTIDE SEQUENCE [LARGE SCALE GENOMIC DNA]</scope>
    <source>
        <strain evidence="3 4">Ellin514</strain>
    </source>
</reference>
<comment type="caution">
    <text evidence="3">The sequence shown here is derived from an EMBL/GenBank/DDBJ whole genome shotgun (WGS) entry which is preliminary data.</text>
</comment>
<keyword evidence="1" id="KW-0597">Phosphoprotein</keyword>
<protein>
    <submittedName>
        <fullName evidence="3">Response regulator receiver protein</fullName>
    </submittedName>
</protein>
<dbReference type="STRING" id="320771.Cflav_PD5413"/>
<dbReference type="PANTHER" id="PTHR44520">
    <property type="entry name" value="RESPONSE REGULATOR RCP1-RELATED"/>
    <property type="match status" value="1"/>
</dbReference>
<dbReference type="Gene3D" id="3.40.50.2300">
    <property type="match status" value="1"/>
</dbReference>
<dbReference type="CDD" id="cd17557">
    <property type="entry name" value="REC_Rcp-like"/>
    <property type="match status" value="1"/>
</dbReference>
<evidence type="ECO:0000313" key="4">
    <source>
        <dbReference type="Proteomes" id="UP000003688"/>
    </source>
</evidence>
<dbReference type="SUPFAM" id="SSF52172">
    <property type="entry name" value="CheY-like"/>
    <property type="match status" value="1"/>
</dbReference>
<feature type="domain" description="Response regulatory" evidence="2">
    <location>
        <begin position="9"/>
        <end position="137"/>
    </location>
</feature>
<dbReference type="PROSITE" id="PS50110">
    <property type="entry name" value="RESPONSE_REGULATORY"/>
    <property type="match status" value="1"/>
</dbReference>
<organism evidence="3 4">
    <name type="scientific">Pedosphaera parvula (strain Ellin514)</name>
    <dbReference type="NCBI Taxonomy" id="320771"/>
    <lineage>
        <taxon>Bacteria</taxon>
        <taxon>Pseudomonadati</taxon>
        <taxon>Verrucomicrobiota</taxon>
        <taxon>Pedosphaerae</taxon>
        <taxon>Pedosphaerales</taxon>
        <taxon>Pedosphaeraceae</taxon>
        <taxon>Pedosphaera</taxon>
    </lineage>
</organism>
<feature type="modified residue" description="4-aspartylphosphate" evidence="1">
    <location>
        <position position="70"/>
    </location>
</feature>
<dbReference type="EMBL" id="ABOX02000003">
    <property type="protein sequence ID" value="EEF62778.1"/>
    <property type="molecule type" value="Genomic_DNA"/>
</dbReference>
<name>B9XB93_PEDPL</name>
<sequence length="154" mass="17482">MVGTIQTEPILIAEDNPQEVVLLKMALRKNGIEGPIHIVPNGEEVIKYLRADSPYNDRKTYPFPATIFLDLKMPLRDGFGVLEWLKKHPDCAVIPTIVMTCSSEPDDIKRAYRLGANAYMVKPTAIEEFTGMMRLTIDYWRICAKPEILENCVT</sequence>
<dbReference type="AlphaFoldDB" id="B9XB93"/>
<proteinExistence type="predicted"/>
<keyword evidence="4" id="KW-1185">Reference proteome</keyword>
<dbReference type="SMART" id="SM00448">
    <property type="entry name" value="REC"/>
    <property type="match status" value="1"/>
</dbReference>
<dbReference type="PANTHER" id="PTHR44520:SF1">
    <property type="entry name" value="TWO-COMPONENT SYSTEM REGULATORY PROTEIN"/>
    <property type="match status" value="1"/>
</dbReference>
<gene>
    <name evidence="3" type="ORF">Cflav_PD5413</name>
</gene>
<dbReference type="OrthoDB" id="195863at2"/>
<dbReference type="Proteomes" id="UP000003688">
    <property type="component" value="Unassembled WGS sequence"/>
</dbReference>
<evidence type="ECO:0000256" key="1">
    <source>
        <dbReference type="PROSITE-ProRule" id="PRU00169"/>
    </source>
</evidence>
<evidence type="ECO:0000259" key="2">
    <source>
        <dbReference type="PROSITE" id="PS50110"/>
    </source>
</evidence>
<dbReference type="InterPro" id="IPR052893">
    <property type="entry name" value="TCS_response_regulator"/>
</dbReference>
<dbReference type="Pfam" id="PF00072">
    <property type="entry name" value="Response_reg"/>
    <property type="match status" value="1"/>
</dbReference>
<dbReference type="InterPro" id="IPR011006">
    <property type="entry name" value="CheY-like_superfamily"/>
</dbReference>
<dbReference type="RefSeq" id="WP_007413091.1">
    <property type="nucleotide sequence ID" value="NZ_ABOX02000003.1"/>
</dbReference>